<protein>
    <recommendedName>
        <fullName evidence="16">Adenosylcobinamide kinase</fullName>
        <ecNumber evidence="8">2.7.1.156</ecNumber>
        <ecNumber evidence="9">2.7.7.62</ecNumber>
    </recommendedName>
    <alternativeName>
        <fullName evidence="17">Adenosylcobinamide-phosphate guanylyltransferase</fullName>
    </alternativeName>
</protein>
<dbReference type="EC" id="2.7.7.62" evidence="9"/>
<dbReference type="GO" id="GO:0008820">
    <property type="term" value="F:cobinamide phosphate guanylyltransferase activity"/>
    <property type="evidence" value="ECO:0007669"/>
    <property type="project" value="UniProtKB-EC"/>
</dbReference>
<evidence type="ECO:0000256" key="10">
    <source>
        <dbReference type="ARBA" id="ARBA00022573"/>
    </source>
</evidence>
<keyword evidence="20" id="KW-0548">Nucleotidyltransferase</keyword>
<comment type="similarity">
    <text evidence="7">Belongs to the CobU/CobP family.</text>
</comment>
<name>A0A6H9XR31_9CORY</name>
<reference evidence="20 21" key="1">
    <citation type="submission" date="2018-06" db="EMBL/GenBank/DDBJ databases">
        <authorList>
            <consortium name="Pathogen Informatics"/>
            <person name="Doyle S."/>
        </authorList>
    </citation>
    <scope>NUCLEOTIDE SEQUENCE [LARGE SCALE GENOMIC DNA]</scope>
    <source>
        <strain evidence="20 21">NCTC10254</strain>
    </source>
</reference>
<dbReference type="RefSeq" id="WP_005525803.1">
    <property type="nucleotide sequence ID" value="NZ_CAUUEQ010000066.1"/>
</dbReference>
<dbReference type="PANTHER" id="PTHR34848:SF1">
    <property type="entry name" value="BIFUNCTIONAL ADENOSYLCOBALAMIN BIOSYNTHESIS PROTEIN COBU"/>
    <property type="match status" value="1"/>
</dbReference>
<feature type="binding site" evidence="19">
    <location>
        <position position="80"/>
    </location>
    <ligand>
        <name>GTP</name>
        <dbReference type="ChEBI" id="CHEBI:37565"/>
    </ligand>
</feature>
<dbReference type="Proteomes" id="UP000249886">
    <property type="component" value="Unassembled WGS sequence"/>
</dbReference>
<dbReference type="NCBIfam" id="NF004469">
    <property type="entry name" value="PRK05800.1"/>
    <property type="match status" value="1"/>
</dbReference>
<evidence type="ECO:0000256" key="16">
    <source>
        <dbReference type="ARBA" id="ARBA00029570"/>
    </source>
</evidence>
<evidence type="ECO:0000313" key="21">
    <source>
        <dbReference type="Proteomes" id="UP000249886"/>
    </source>
</evidence>
<comment type="pathway">
    <text evidence="6">Cofactor biosynthesis; adenosylcobalamin biosynthesis; adenosylcobalamin from cob(II)yrinate a,c-diamide: step 5/7.</text>
</comment>
<dbReference type="AlphaFoldDB" id="A0A6H9XR31"/>
<sequence>MRTLILGGARSGKSAFAEQLVITTDCLYVATARPWSNDADFAERIHQHQNRRPPAWRTEDQKDVIEVLHATTPEATILVDDLGTWVTHTIDAHHAWDCPRGTMAAHYADLVKGIAAFPPHRDLIIVSPEVGMGIIPEHRAGRLFRDELGFLNAQVAQACDQVFFVVAGLPLQLKPSR</sequence>
<gene>
    <name evidence="20" type="primary">cobP</name>
    <name evidence="20" type="ORF">NCTC10254_00982</name>
</gene>
<dbReference type="CDD" id="cd00544">
    <property type="entry name" value="CobU"/>
    <property type="match status" value="1"/>
</dbReference>
<dbReference type="PANTHER" id="PTHR34848">
    <property type="match status" value="1"/>
</dbReference>
<keyword evidence="11 20" id="KW-0808">Transferase</keyword>
<keyword evidence="10" id="KW-0169">Cobalamin biosynthesis</keyword>
<dbReference type="GeneID" id="84574307"/>
<evidence type="ECO:0000256" key="6">
    <source>
        <dbReference type="ARBA" id="ARBA00005159"/>
    </source>
</evidence>
<dbReference type="GO" id="GO:0005525">
    <property type="term" value="F:GTP binding"/>
    <property type="evidence" value="ECO:0007669"/>
    <property type="project" value="UniProtKB-KW"/>
</dbReference>
<evidence type="ECO:0000256" key="19">
    <source>
        <dbReference type="PIRSR" id="PIRSR006135-2"/>
    </source>
</evidence>
<evidence type="ECO:0000256" key="1">
    <source>
        <dbReference type="ARBA" id="ARBA00000312"/>
    </source>
</evidence>
<evidence type="ECO:0000256" key="15">
    <source>
        <dbReference type="ARBA" id="ARBA00023134"/>
    </source>
</evidence>
<comment type="pathway">
    <text evidence="5">Cofactor biosynthesis; adenosylcobalamin biosynthesis; adenosylcobalamin from cob(II)yrinate a,c-diamide: step 6/7.</text>
</comment>
<feature type="binding site" evidence="19">
    <location>
        <begin position="7"/>
        <end position="14"/>
    </location>
    <ligand>
        <name>GTP</name>
        <dbReference type="ChEBI" id="CHEBI:37565"/>
    </ligand>
</feature>
<evidence type="ECO:0000256" key="3">
    <source>
        <dbReference type="ARBA" id="ARBA00001522"/>
    </source>
</evidence>
<dbReference type="GO" id="GO:0043752">
    <property type="term" value="F:adenosylcobinamide kinase activity"/>
    <property type="evidence" value="ECO:0007669"/>
    <property type="project" value="UniProtKB-EC"/>
</dbReference>
<dbReference type="InterPro" id="IPR003203">
    <property type="entry name" value="CobU/CobP"/>
</dbReference>
<comment type="catalytic activity">
    <reaction evidence="1">
        <text>adenosylcob(III)inamide + ATP = adenosylcob(III)inamide phosphate + ADP + H(+)</text>
        <dbReference type="Rhea" id="RHEA:15769"/>
        <dbReference type="ChEBI" id="CHEBI:2480"/>
        <dbReference type="ChEBI" id="CHEBI:15378"/>
        <dbReference type="ChEBI" id="CHEBI:30616"/>
        <dbReference type="ChEBI" id="CHEBI:58502"/>
        <dbReference type="ChEBI" id="CHEBI:456216"/>
        <dbReference type="EC" id="2.7.1.156"/>
    </reaction>
</comment>
<keyword evidence="12 19" id="KW-0547">Nucleotide-binding</keyword>
<evidence type="ECO:0000256" key="11">
    <source>
        <dbReference type="ARBA" id="ARBA00022679"/>
    </source>
</evidence>
<organism evidence="20 21">
    <name type="scientific">Corynebacterium matruchotii</name>
    <dbReference type="NCBI Taxonomy" id="43768"/>
    <lineage>
        <taxon>Bacteria</taxon>
        <taxon>Bacillati</taxon>
        <taxon>Actinomycetota</taxon>
        <taxon>Actinomycetes</taxon>
        <taxon>Mycobacteriales</taxon>
        <taxon>Corynebacteriaceae</taxon>
        <taxon>Corynebacterium</taxon>
    </lineage>
</organism>
<comment type="caution">
    <text evidence="20">The sequence shown here is derived from an EMBL/GenBank/DDBJ whole genome shotgun (WGS) entry which is preliminary data.</text>
</comment>
<feature type="active site" description="GMP-histidine intermediate" evidence="18">
    <location>
        <position position="48"/>
    </location>
</feature>
<evidence type="ECO:0000313" key="20">
    <source>
        <dbReference type="EMBL" id="SPW27706.1"/>
    </source>
</evidence>
<dbReference type="PIRSF" id="PIRSF006135">
    <property type="entry name" value="CobU"/>
    <property type="match status" value="1"/>
</dbReference>
<evidence type="ECO:0000256" key="8">
    <source>
        <dbReference type="ARBA" id="ARBA00012016"/>
    </source>
</evidence>
<evidence type="ECO:0000256" key="17">
    <source>
        <dbReference type="ARBA" id="ARBA00030571"/>
    </source>
</evidence>
<dbReference type="UniPathway" id="UPA00148">
    <property type="reaction ID" value="UER00236"/>
</dbReference>
<feature type="binding site" evidence="19">
    <location>
        <begin position="30"/>
        <end position="32"/>
    </location>
    <ligand>
        <name>GTP</name>
        <dbReference type="ChEBI" id="CHEBI:37565"/>
    </ligand>
</feature>
<dbReference type="GO" id="GO:0005524">
    <property type="term" value="F:ATP binding"/>
    <property type="evidence" value="ECO:0007669"/>
    <property type="project" value="UniProtKB-KW"/>
</dbReference>
<comment type="function">
    <text evidence="4">Catalyzes ATP-dependent phosphorylation of adenosylcobinamide and addition of GMP to adenosylcobinamide phosphate.</text>
</comment>
<evidence type="ECO:0000256" key="18">
    <source>
        <dbReference type="PIRSR" id="PIRSR006135-1"/>
    </source>
</evidence>
<dbReference type="InterPro" id="IPR027417">
    <property type="entry name" value="P-loop_NTPase"/>
</dbReference>
<evidence type="ECO:0000256" key="12">
    <source>
        <dbReference type="ARBA" id="ARBA00022741"/>
    </source>
</evidence>
<dbReference type="Gene3D" id="3.40.50.300">
    <property type="entry name" value="P-loop containing nucleotide triphosphate hydrolases"/>
    <property type="match status" value="1"/>
</dbReference>
<evidence type="ECO:0000256" key="13">
    <source>
        <dbReference type="ARBA" id="ARBA00022777"/>
    </source>
</evidence>
<comment type="catalytic activity">
    <reaction evidence="2">
        <text>adenosylcob(III)inamide phosphate + GTP + H(+) = adenosylcob(III)inamide-GDP + diphosphate</text>
        <dbReference type="Rhea" id="RHEA:22712"/>
        <dbReference type="ChEBI" id="CHEBI:15378"/>
        <dbReference type="ChEBI" id="CHEBI:33019"/>
        <dbReference type="ChEBI" id="CHEBI:37565"/>
        <dbReference type="ChEBI" id="CHEBI:58502"/>
        <dbReference type="ChEBI" id="CHEBI:60487"/>
        <dbReference type="EC" id="2.7.7.62"/>
    </reaction>
</comment>
<dbReference type="Pfam" id="PF02283">
    <property type="entry name" value="CobU"/>
    <property type="match status" value="1"/>
</dbReference>
<accession>A0A6H9XR31</accession>
<evidence type="ECO:0000256" key="7">
    <source>
        <dbReference type="ARBA" id="ARBA00007490"/>
    </source>
</evidence>
<dbReference type="SUPFAM" id="SSF52540">
    <property type="entry name" value="P-loop containing nucleoside triphosphate hydrolases"/>
    <property type="match status" value="1"/>
</dbReference>
<dbReference type="EC" id="2.7.1.156" evidence="8"/>
<dbReference type="GO" id="GO:0009236">
    <property type="term" value="P:cobalamin biosynthetic process"/>
    <property type="evidence" value="ECO:0007669"/>
    <property type="project" value="UniProtKB-UniPathway"/>
</dbReference>
<evidence type="ECO:0000256" key="4">
    <source>
        <dbReference type="ARBA" id="ARBA00003889"/>
    </source>
</evidence>
<evidence type="ECO:0000256" key="2">
    <source>
        <dbReference type="ARBA" id="ARBA00000711"/>
    </source>
</evidence>
<comment type="catalytic activity">
    <reaction evidence="3">
        <text>adenosylcob(III)inamide + GTP = adenosylcob(III)inamide phosphate + GDP + H(+)</text>
        <dbReference type="Rhea" id="RHEA:15765"/>
        <dbReference type="ChEBI" id="CHEBI:2480"/>
        <dbReference type="ChEBI" id="CHEBI:15378"/>
        <dbReference type="ChEBI" id="CHEBI:37565"/>
        <dbReference type="ChEBI" id="CHEBI:58189"/>
        <dbReference type="ChEBI" id="CHEBI:58502"/>
        <dbReference type="EC" id="2.7.1.156"/>
    </reaction>
</comment>
<proteinExistence type="inferred from homology"/>
<keyword evidence="15 19" id="KW-0342">GTP-binding</keyword>
<dbReference type="EMBL" id="UARK01000002">
    <property type="protein sequence ID" value="SPW27706.1"/>
    <property type="molecule type" value="Genomic_DNA"/>
</dbReference>
<keyword evidence="14" id="KW-0067">ATP-binding</keyword>
<evidence type="ECO:0000256" key="14">
    <source>
        <dbReference type="ARBA" id="ARBA00022840"/>
    </source>
</evidence>
<evidence type="ECO:0000256" key="9">
    <source>
        <dbReference type="ARBA" id="ARBA00012523"/>
    </source>
</evidence>
<evidence type="ECO:0000256" key="5">
    <source>
        <dbReference type="ARBA" id="ARBA00004692"/>
    </source>
</evidence>
<keyword evidence="13 20" id="KW-0418">Kinase</keyword>